<feature type="chain" id="PRO_5043907853" evidence="1">
    <location>
        <begin position="24"/>
        <end position="96"/>
    </location>
</feature>
<evidence type="ECO:0000313" key="2">
    <source>
        <dbReference type="EMBL" id="XBS19404.1"/>
    </source>
</evidence>
<evidence type="ECO:0000256" key="1">
    <source>
        <dbReference type="SAM" id="SignalP"/>
    </source>
</evidence>
<keyword evidence="3" id="KW-1185">Reference proteome</keyword>
<evidence type="ECO:0000313" key="3">
    <source>
        <dbReference type="Proteomes" id="UP001225378"/>
    </source>
</evidence>
<dbReference type="AlphaFoldDB" id="A0AAU7NR21"/>
<name>A0AAU7NR21_9GAMM</name>
<proteinExistence type="predicted"/>
<dbReference type="EMBL" id="CP157743">
    <property type="protein sequence ID" value="XBS19404.1"/>
    <property type="molecule type" value="Genomic_DNA"/>
</dbReference>
<organism evidence="2 3">
    <name type="scientific">Methylomarinum roseum</name>
    <dbReference type="NCBI Taxonomy" id="3067653"/>
    <lineage>
        <taxon>Bacteria</taxon>
        <taxon>Pseudomonadati</taxon>
        <taxon>Pseudomonadota</taxon>
        <taxon>Gammaproteobacteria</taxon>
        <taxon>Methylococcales</taxon>
        <taxon>Methylococcaceae</taxon>
        <taxon>Methylomarinum</taxon>
    </lineage>
</organism>
<dbReference type="RefSeq" id="WP_305907852.1">
    <property type="nucleotide sequence ID" value="NZ_CP157743.1"/>
</dbReference>
<gene>
    <name evidence="2" type="ORF">Q9L42_013640</name>
</gene>
<accession>A0AAU7NR21</accession>
<keyword evidence="1" id="KW-0732">Signal</keyword>
<protein>
    <submittedName>
        <fullName evidence="2">Uncharacterized protein</fullName>
    </submittedName>
</protein>
<reference evidence="2 3" key="1">
    <citation type="journal article" date="2024" name="Microbiology">
        <title>Methylomarinum rosea sp. nov., a novel halophilic methanotrophic bacterium from the hypersaline Lake Elton.</title>
        <authorList>
            <person name="Suleimanov R.Z."/>
            <person name="Oshkin I.Y."/>
            <person name="Danilova O.V."/>
            <person name="Suzina N.E."/>
            <person name="Dedysh S.N."/>
        </authorList>
    </citation>
    <scope>NUCLEOTIDE SEQUENCE [LARGE SCALE GENOMIC DNA]</scope>
    <source>
        <strain evidence="2 3">Ch1-1</strain>
    </source>
</reference>
<dbReference type="Proteomes" id="UP001225378">
    <property type="component" value="Chromosome"/>
</dbReference>
<feature type="signal peptide" evidence="1">
    <location>
        <begin position="1"/>
        <end position="23"/>
    </location>
</feature>
<sequence length="96" mass="11700">MKTILLTLVLLSFSFVGSQEAEARRFGGHHFSHGRHHPHTGYGRRHVKPRYGLPLNYRHGHRRNHFHGGHHYGRRRFYYGNRYPGYRFYYGKRFYR</sequence>
<dbReference type="KEGG" id="mech:Q9L42_013640"/>